<sequence>MKNREGDFFLTVLSNAFIEATNEILNLYYEQSPRTQITDQFSIILLEIYQNLMLDIMPSCQFLVNKQKFYSFAILCRSTLDIIIQIKWILSLKGNEQAEAINQFLSFEGVGTDSRGKKFYEWQNAFTKKTTRQIAIELEIDREVIKLPLANHETVELNLTAFDYLSKITHWNPRLITTW</sequence>
<accession>A0A1G5H4U3</accession>
<organism evidence="1 2">
    <name type="scientific">Legionella micdadei</name>
    <name type="common">Tatlockia micdadei</name>
    <dbReference type="NCBI Taxonomy" id="451"/>
    <lineage>
        <taxon>Bacteria</taxon>
        <taxon>Pseudomonadati</taxon>
        <taxon>Pseudomonadota</taxon>
        <taxon>Gammaproteobacteria</taxon>
        <taxon>Legionellales</taxon>
        <taxon>Legionellaceae</taxon>
        <taxon>Legionella</taxon>
    </lineage>
</organism>
<evidence type="ECO:0000313" key="1">
    <source>
        <dbReference type="EMBL" id="SCY57958.1"/>
    </source>
</evidence>
<dbReference type="Proteomes" id="UP000182998">
    <property type="component" value="Unassembled WGS sequence"/>
</dbReference>
<evidence type="ECO:0000313" key="2">
    <source>
        <dbReference type="Proteomes" id="UP000182998"/>
    </source>
</evidence>
<reference evidence="1 2" key="1">
    <citation type="submission" date="2016-10" db="EMBL/GenBank/DDBJ databases">
        <authorList>
            <person name="Varghese N."/>
            <person name="Submissions S."/>
        </authorList>
    </citation>
    <scope>NUCLEOTIDE SEQUENCE [LARGE SCALE GENOMIC DNA]</scope>
    <source>
        <strain evidence="1 2">ATCC 33218</strain>
    </source>
</reference>
<comment type="caution">
    <text evidence="1">The sequence shown here is derived from an EMBL/GenBank/DDBJ whole genome shotgun (WGS) entry which is preliminary data.</text>
</comment>
<keyword evidence="2" id="KW-1185">Reference proteome</keyword>
<gene>
    <name evidence="1" type="ORF">SAMN02982997_02136</name>
</gene>
<proteinExistence type="predicted"/>
<name>A0A1G5H4U3_LEGMI</name>
<dbReference type="RefSeq" id="WP_231852228.1">
    <property type="nucleotide sequence ID" value="NZ_CP020614.1"/>
</dbReference>
<dbReference type="EMBL" id="FMVN01000010">
    <property type="protein sequence ID" value="SCY57958.1"/>
    <property type="molecule type" value="Genomic_DNA"/>
</dbReference>
<protein>
    <submittedName>
        <fullName evidence="1">Uncharacterized protein</fullName>
    </submittedName>
</protein>